<feature type="transmembrane region" description="Helical" evidence="5">
    <location>
        <begin position="109"/>
        <end position="133"/>
    </location>
</feature>
<feature type="transmembrane region" description="Helical" evidence="5">
    <location>
        <begin position="75"/>
        <end position="97"/>
    </location>
</feature>
<evidence type="ECO:0000313" key="7">
    <source>
        <dbReference type="EMBL" id="EFR01343.1"/>
    </source>
</evidence>
<dbReference type="InParanoid" id="E4USJ2"/>
<keyword evidence="2 5" id="KW-0812">Transmembrane</keyword>
<dbReference type="PANTHER" id="PTHR37451">
    <property type="entry name" value="MARVEL DOMAIN"/>
    <property type="match status" value="1"/>
</dbReference>
<evidence type="ECO:0000256" key="3">
    <source>
        <dbReference type="ARBA" id="ARBA00022989"/>
    </source>
</evidence>
<reference evidence="8" key="1">
    <citation type="journal article" date="2012" name="MBio">
        <title>Comparative genome analysis of Trichophyton rubrum and related dermatophytes reveals candidate genes involved in infection.</title>
        <authorList>
            <person name="Martinez D.A."/>
            <person name="Oliver B.G."/>
            <person name="Graeser Y."/>
            <person name="Goldberg J.M."/>
            <person name="Li W."/>
            <person name="Martinez-Rossi N.M."/>
            <person name="Monod M."/>
            <person name="Shelest E."/>
            <person name="Barton R.C."/>
            <person name="Birch E."/>
            <person name="Brakhage A.A."/>
            <person name="Chen Z."/>
            <person name="Gurr S.J."/>
            <person name="Heiman D."/>
            <person name="Heitman J."/>
            <person name="Kosti I."/>
            <person name="Rossi A."/>
            <person name="Saif S."/>
            <person name="Samalova M."/>
            <person name="Saunders C.W."/>
            <person name="Shea T."/>
            <person name="Summerbell R.C."/>
            <person name="Xu J."/>
            <person name="Young S."/>
            <person name="Zeng Q."/>
            <person name="Birren B.W."/>
            <person name="Cuomo C.A."/>
            <person name="White T.C."/>
        </authorList>
    </citation>
    <scope>NUCLEOTIDE SEQUENCE [LARGE SCALE GENOMIC DNA]</scope>
    <source>
        <strain evidence="8">ATCC MYA-4604 / CBS 118893</strain>
    </source>
</reference>
<accession>E4USJ2</accession>
<evidence type="ECO:0000256" key="1">
    <source>
        <dbReference type="ARBA" id="ARBA00004141"/>
    </source>
</evidence>
<feature type="domain" description="MARVEL" evidence="6">
    <location>
        <begin position="6"/>
        <end position="131"/>
    </location>
</feature>
<evidence type="ECO:0000313" key="8">
    <source>
        <dbReference type="Proteomes" id="UP000002669"/>
    </source>
</evidence>
<dbReference type="STRING" id="535722.E4USJ2"/>
<dbReference type="PANTHER" id="PTHR37451:SF1">
    <property type="entry name" value="MARVEL DOMAIN-CONTAINING PROTEIN"/>
    <property type="match status" value="1"/>
</dbReference>
<sequence>MPPNIILILRGVQALLAVVTLGLIAYFVNWLRERLVFGGLDSANFLLFDSVWTLFIALPFLVFSPKFFPAIAHQYALLGVEAATVLFWFSAFISLAVDTSSIGECTVCSVVKAAIAFGAFEWALFLATFVLNLMPILNNRNKAAPEVQQEQYAV</sequence>
<dbReference type="OrthoDB" id="2117453at2759"/>
<dbReference type="HOGENOM" id="CLU_109915_3_0_1"/>
<keyword evidence="3 5" id="KW-1133">Transmembrane helix</keyword>
<dbReference type="RefSeq" id="XP_003174173.1">
    <property type="nucleotide sequence ID" value="XM_003174125.1"/>
</dbReference>
<feature type="transmembrane region" description="Helical" evidence="5">
    <location>
        <begin position="12"/>
        <end position="31"/>
    </location>
</feature>
<evidence type="ECO:0000256" key="5">
    <source>
        <dbReference type="SAM" id="Phobius"/>
    </source>
</evidence>
<dbReference type="eggNOG" id="ENOG502S522">
    <property type="taxonomic scope" value="Eukaryota"/>
</dbReference>
<dbReference type="Proteomes" id="UP000002669">
    <property type="component" value="Unassembled WGS sequence"/>
</dbReference>
<protein>
    <recommendedName>
        <fullName evidence="6">MARVEL domain-containing protein</fullName>
    </recommendedName>
</protein>
<dbReference type="Pfam" id="PF01284">
    <property type="entry name" value="MARVEL"/>
    <property type="match status" value="1"/>
</dbReference>
<feature type="transmembrane region" description="Helical" evidence="5">
    <location>
        <begin position="43"/>
        <end position="63"/>
    </location>
</feature>
<organism evidence="8">
    <name type="scientific">Arthroderma gypseum (strain ATCC MYA-4604 / CBS 118893)</name>
    <name type="common">Microsporum gypseum</name>
    <dbReference type="NCBI Taxonomy" id="535722"/>
    <lineage>
        <taxon>Eukaryota</taxon>
        <taxon>Fungi</taxon>
        <taxon>Dikarya</taxon>
        <taxon>Ascomycota</taxon>
        <taxon>Pezizomycotina</taxon>
        <taxon>Eurotiomycetes</taxon>
        <taxon>Eurotiomycetidae</taxon>
        <taxon>Onygenales</taxon>
        <taxon>Arthrodermataceae</taxon>
        <taxon>Nannizzia</taxon>
    </lineage>
</organism>
<evidence type="ECO:0000256" key="2">
    <source>
        <dbReference type="ARBA" id="ARBA00022692"/>
    </source>
</evidence>
<evidence type="ECO:0000256" key="4">
    <source>
        <dbReference type="ARBA" id="ARBA00023136"/>
    </source>
</evidence>
<dbReference type="VEuPathDB" id="FungiDB:MGYG_04350"/>
<keyword evidence="4 5" id="KW-0472">Membrane</keyword>
<dbReference type="GeneID" id="10029462"/>
<keyword evidence="8" id="KW-1185">Reference proteome</keyword>
<dbReference type="OMA" id="ITTIFWF"/>
<proteinExistence type="predicted"/>
<dbReference type="AlphaFoldDB" id="E4USJ2"/>
<dbReference type="GO" id="GO:0016020">
    <property type="term" value="C:membrane"/>
    <property type="evidence" value="ECO:0007669"/>
    <property type="project" value="UniProtKB-SubCell"/>
</dbReference>
<name>E4USJ2_ARTGP</name>
<dbReference type="EMBL" id="DS989824">
    <property type="protein sequence ID" value="EFR01343.1"/>
    <property type="molecule type" value="Genomic_DNA"/>
</dbReference>
<evidence type="ECO:0000259" key="6">
    <source>
        <dbReference type="Pfam" id="PF01284"/>
    </source>
</evidence>
<comment type="subcellular location">
    <subcellularLocation>
        <location evidence="1">Membrane</location>
        <topology evidence="1">Multi-pass membrane protein</topology>
    </subcellularLocation>
</comment>
<dbReference type="InterPro" id="IPR008253">
    <property type="entry name" value="Marvel"/>
</dbReference>
<gene>
    <name evidence="7" type="ORF">MGYG_04350</name>
</gene>